<dbReference type="AlphaFoldDB" id="A0A2P5IEP7"/>
<keyword evidence="3" id="KW-1185">Reference proteome</keyword>
<dbReference type="InParanoid" id="A0A2P5IEP7"/>
<reference evidence="2" key="1">
    <citation type="submission" date="2017-09" db="EMBL/GenBank/DDBJ databases">
        <title>Polyketide synthases of a Diaporthe helianthi virulent isolate.</title>
        <authorList>
            <person name="Baroncelli R."/>
        </authorList>
    </citation>
    <scope>NUCLEOTIDE SEQUENCE [LARGE SCALE GENOMIC DNA]</scope>
    <source>
        <strain evidence="2">7/96</strain>
    </source>
</reference>
<protein>
    <recommendedName>
        <fullName evidence="4">F-box domain-containing protein</fullName>
    </recommendedName>
</protein>
<dbReference type="InterPro" id="IPR036047">
    <property type="entry name" value="F-box-like_dom_sf"/>
</dbReference>
<evidence type="ECO:0000256" key="1">
    <source>
        <dbReference type="SAM" id="MobiDB-lite"/>
    </source>
</evidence>
<name>A0A2P5IEP7_DIAHE</name>
<gene>
    <name evidence="2" type="ORF">DHEL01_v200642</name>
</gene>
<feature type="region of interest" description="Disordered" evidence="1">
    <location>
        <begin position="16"/>
        <end position="152"/>
    </location>
</feature>
<dbReference type="Proteomes" id="UP000094444">
    <property type="component" value="Unassembled WGS sequence"/>
</dbReference>
<comment type="caution">
    <text evidence="2">The sequence shown here is derived from an EMBL/GenBank/DDBJ whole genome shotgun (WGS) entry which is preliminary data.</text>
</comment>
<dbReference type="STRING" id="158607.A0A2P5IEP7"/>
<organism evidence="2 3">
    <name type="scientific">Diaporthe helianthi</name>
    <dbReference type="NCBI Taxonomy" id="158607"/>
    <lineage>
        <taxon>Eukaryota</taxon>
        <taxon>Fungi</taxon>
        <taxon>Dikarya</taxon>
        <taxon>Ascomycota</taxon>
        <taxon>Pezizomycotina</taxon>
        <taxon>Sordariomycetes</taxon>
        <taxon>Sordariomycetidae</taxon>
        <taxon>Diaporthales</taxon>
        <taxon>Diaporthaceae</taxon>
        <taxon>Diaporthe</taxon>
    </lineage>
</organism>
<dbReference type="EMBL" id="MAVT02000025">
    <property type="protein sequence ID" value="POS80969.1"/>
    <property type="molecule type" value="Genomic_DNA"/>
</dbReference>
<accession>A0A2P5IEP7</accession>
<dbReference type="SUPFAM" id="SSF81383">
    <property type="entry name" value="F-box domain"/>
    <property type="match status" value="1"/>
</dbReference>
<evidence type="ECO:0008006" key="4">
    <source>
        <dbReference type="Google" id="ProtNLM"/>
    </source>
</evidence>
<proteinExistence type="predicted"/>
<evidence type="ECO:0000313" key="3">
    <source>
        <dbReference type="Proteomes" id="UP000094444"/>
    </source>
</evidence>
<feature type="compositionally biased region" description="Basic and acidic residues" evidence="1">
    <location>
        <begin position="84"/>
        <end position="137"/>
    </location>
</feature>
<evidence type="ECO:0000313" key="2">
    <source>
        <dbReference type="EMBL" id="POS80969.1"/>
    </source>
</evidence>
<dbReference type="OrthoDB" id="3692147at2759"/>
<sequence>MRVRNFIRNILRLILPDDSPTVGPSGDFNNPPLKDGELPTHEVLPSYSDPPPRHSPPSYSDLFPHPLPRPAPIPASRPAQSEQLKSRLERPKPEEPKPKQLKPEQPKSEESKTKQPRPEQQKPEQPKPEQSKSESCSRARAAQAGSPHVAAPAASQCTIKVPFESKCHGNSIGVLPRLPEPLLRVVIKKLDSCGLECLRRVSRRFTLLCNEEIITRPSAFQPGWKLSDRGGPFVWPRFRAFYGSHTWLTTGITRRERHQFLRLITRDDYCEGCRRARDAANWKRRVEGLREYLYCHSCKTGHPACLFSSRQRKVSSGHRRCIAHEGYFRFCEHEEGIVRWSDISRIRKQSGDGEHEVDRKIRCEDDSHVVSCDKTRAERSGRRVWNSCCVEWPMPELEVVKSRIKLRWAAHMPILNNGRPLTEKGLRRRIAEVRQKGGRFLYPAMTFKQDVPEMRCFDPNDCGFVLLEGANKLDSRPGPSMTLEMVPRTNLSRELAQCPKLPDESSSQPSPIISSVRERLCTHNKKCPGACESSQKMHAARWYFYGPVQVKVACWPCHSDDSCLVLNYTRVLTVGRDGAIDRQWYQELDPDSYGMTEDKEGFEIYWCRQRQCRNYYGRMPGFSRVLRGNEYNKPMLEEEEYVDDPYWGSTVR</sequence>
<feature type="compositionally biased region" description="Pro residues" evidence="1">
    <location>
        <begin position="65"/>
        <end position="75"/>
    </location>
</feature>